<name>A0A811SN01_9POAL</name>
<evidence type="ECO:0000256" key="1">
    <source>
        <dbReference type="SAM" id="MobiDB-lite"/>
    </source>
</evidence>
<feature type="region of interest" description="Disordered" evidence="1">
    <location>
        <begin position="1"/>
        <end position="55"/>
    </location>
</feature>
<dbReference type="AlphaFoldDB" id="A0A811SN01"/>
<gene>
    <name evidence="2" type="ORF">NCGR_LOCUS66316</name>
</gene>
<reference evidence="2" key="1">
    <citation type="submission" date="2020-10" db="EMBL/GenBank/DDBJ databases">
        <authorList>
            <person name="Han B."/>
            <person name="Lu T."/>
            <person name="Zhao Q."/>
            <person name="Huang X."/>
            <person name="Zhao Y."/>
        </authorList>
    </citation>
    <scope>NUCLEOTIDE SEQUENCE</scope>
</reference>
<keyword evidence="3" id="KW-1185">Reference proteome</keyword>
<protein>
    <submittedName>
        <fullName evidence="2">Uncharacterized protein</fullName>
    </submittedName>
</protein>
<feature type="compositionally biased region" description="Polar residues" evidence="1">
    <location>
        <begin position="17"/>
        <end position="28"/>
    </location>
</feature>
<proteinExistence type="predicted"/>
<dbReference type="Proteomes" id="UP000604825">
    <property type="component" value="Unassembled WGS sequence"/>
</dbReference>
<organism evidence="2 3">
    <name type="scientific">Miscanthus lutarioriparius</name>
    <dbReference type="NCBI Taxonomy" id="422564"/>
    <lineage>
        <taxon>Eukaryota</taxon>
        <taxon>Viridiplantae</taxon>
        <taxon>Streptophyta</taxon>
        <taxon>Embryophyta</taxon>
        <taxon>Tracheophyta</taxon>
        <taxon>Spermatophyta</taxon>
        <taxon>Magnoliopsida</taxon>
        <taxon>Liliopsida</taxon>
        <taxon>Poales</taxon>
        <taxon>Poaceae</taxon>
        <taxon>PACMAD clade</taxon>
        <taxon>Panicoideae</taxon>
        <taxon>Andropogonodae</taxon>
        <taxon>Andropogoneae</taxon>
        <taxon>Saccharinae</taxon>
        <taxon>Miscanthus</taxon>
    </lineage>
</organism>
<dbReference type="EMBL" id="CAJGYO010000422">
    <property type="protein sequence ID" value="CAD6342218.1"/>
    <property type="molecule type" value="Genomic_DNA"/>
</dbReference>
<comment type="caution">
    <text evidence="2">The sequence shown here is derived from an EMBL/GenBank/DDBJ whole genome shotgun (WGS) entry which is preliminary data.</text>
</comment>
<accession>A0A811SN01</accession>
<evidence type="ECO:0000313" key="2">
    <source>
        <dbReference type="EMBL" id="CAD6342218.1"/>
    </source>
</evidence>
<evidence type="ECO:0000313" key="3">
    <source>
        <dbReference type="Proteomes" id="UP000604825"/>
    </source>
</evidence>
<sequence length="55" mass="5490">MAQDGGAVSGDPDVSAASETRATFSGHSTAPDESPRNVSHQRNTAGVGKAPGVRP</sequence>